<proteinExistence type="inferred from homology"/>
<dbReference type="Pfam" id="PF06925">
    <property type="entry name" value="MGDG_synth"/>
    <property type="match status" value="1"/>
</dbReference>
<keyword evidence="6" id="KW-1185">Reference proteome</keyword>
<evidence type="ECO:0000256" key="3">
    <source>
        <dbReference type="ARBA" id="ARBA00022679"/>
    </source>
</evidence>
<comment type="similarity">
    <text evidence="1">Belongs to the glycosyltransferase 28 family.</text>
</comment>
<evidence type="ECO:0000259" key="4">
    <source>
        <dbReference type="Pfam" id="PF06925"/>
    </source>
</evidence>
<feature type="domain" description="Diacylglycerol glucosyltransferase N-terminal" evidence="4">
    <location>
        <begin position="16"/>
        <end position="179"/>
    </location>
</feature>
<accession>A0ABT3FJ58</accession>
<dbReference type="Gene3D" id="3.40.50.2000">
    <property type="entry name" value="Glycogen Phosphorylase B"/>
    <property type="match status" value="1"/>
</dbReference>
<sequence length="367" mass="40769">MPARILICTAAFGEGHNSAARNLALALEEAGAEARVTDPCLLGAPVSTRWLCNGYRFITTRFPGIWYRVYLRTADVDFSKQRMPLMRKPERKLGELVETWKPDAIVATYPLYPYFLERLLEGHPNPPKIFTVVTDSIEINAAWLKCPTAEWLVSDAHTRDTMIRGGLPAERVIDTGFPVNPAFSRLTPVAADDACEPFRVLFFTTSRRLQVRRFAKAVLEASPRTEVTIVLGKNVRHLWKKAKEVRDAFPGRVKIKGWTRKVPQLLNSHHVVIGKAGGATVHEAIAARCPMLVHHLVPGQEEGNLRLLESIGSGRLADSPESMRAAVTDLLADNAALWRAMKRRLSVHGRNAGAIASATHVLTRLAR</sequence>
<dbReference type="PANTHER" id="PTHR43025">
    <property type="entry name" value="MONOGALACTOSYLDIACYLGLYCEROL SYNTHASE"/>
    <property type="match status" value="1"/>
</dbReference>
<evidence type="ECO:0000256" key="2">
    <source>
        <dbReference type="ARBA" id="ARBA00022676"/>
    </source>
</evidence>
<dbReference type="SUPFAM" id="SSF53756">
    <property type="entry name" value="UDP-Glycosyltransferase/glycogen phosphorylase"/>
    <property type="match status" value="1"/>
</dbReference>
<dbReference type="PANTHER" id="PTHR43025:SF3">
    <property type="entry name" value="MONOGALACTOSYLDIACYLGLYCEROL SYNTHASE 1, CHLOROPLASTIC"/>
    <property type="match status" value="1"/>
</dbReference>
<evidence type="ECO:0000256" key="1">
    <source>
        <dbReference type="ARBA" id="ARBA00006962"/>
    </source>
</evidence>
<comment type="caution">
    <text evidence="5">The sequence shown here is derived from an EMBL/GenBank/DDBJ whole genome shotgun (WGS) entry which is preliminary data.</text>
</comment>
<organism evidence="5 6">
    <name type="scientific">Luteolibacter flavescens</name>
    <dbReference type="NCBI Taxonomy" id="1859460"/>
    <lineage>
        <taxon>Bacteria</taxon>
        <taxon>Pseudomonadati</taxon>
        <taxon>Verrucomicrobiota</taxon>
        <taxon>Verrucomicrobiia</taxon>
        <taxon>Verrucomicrobiales</taxon>
        <taxon>Verrucomicrobiaceae</taxon>
        <taxon>Luteolibacter</taxon>
    </lineage>
</organism>
<evidence type="ECO:0000313" key="5">
    <source>
        <dbReference type="EMBL" id="MCW1883492.1"/>
    </source>
</evidence>
<keyword evidence="2" id="KW-0328">Glycosyltransferase</keyword>
<reference evidence="5 6" key="1">
    <citation type="submission" date="2022-10" db="EMBL/GenBank/DDBJ databases">
        <title>Luteolibacter flavescens strain MCCC 1K03193, whole genome shotgun sequencing project.</title>
        <authorList>
            <person name="Zhao G."/>
            <person name="Shen L."/>
        </authorList>
    </citation>
    <scope>NUCLEOTIDE SEQUENCE [LARGE SCALE GENOMIC DNA]</scope>
    <source>
        <strain evidence="5 6">MCCC 1K03193</strain>
    </source>
</reference>
<evidence type="ECO:0000313" key="6">
    <source>
        <dbReference type="Proteomes" id="UP001207930"/>
    </source>
</evidence>
<name>A0ABT3FJ58_9BACT</name>
<gene>
    <name evidence="5" type="ORF">OKA04_02055</name>
</gene>
<dbReference type="InterPro" id="IPR009695">
    <property type="entry name" value="Diacylglyc_glucosyltr_N"/>
</dbReference>
<protein>
    <recommendedName>
        <fullName evidence="4">Diacylglycerol glucosyltransferase N-terminal domain-containing protein</fullName>
    </recommendedName>
</protein>
<dbReference type="Proteomes" id="UP001207930">
    <property type="component" value="Unassembled WGS sequence"/>
</dbReference>
<dbReference type="InterPro" id="IPR050519">
    <property type="entry name" value="Glycosyltransf_28_UgtP"/>
</dbReference>
<dbReference type="RefSeq" id="WP_264499452.1">
    <property type="nucleotide sequence ID" value="NZ_JAPDDS010000001.1"/>
</dbReference>
<keyword evidence="3" id="KW-0808">Transferase</keyword>
<dbReference type="EMBL" id="JAPDDS010000001">
    <property type="protein sequence ID" value="MCW1883492.1"/>
    <property type="molecule type" value="Genomic_DNA"/>
</dbReference>